<dbReference type="EMBL" id="LT607413">
    <property type="protein sequence ID" value="SCE83260.1"/>
    <property type="molecule type" value="Genomic_DNA"/>
</dbReference>
<dbReference type="AlphaFoldDB" id="A0A1C4VH40"/>
<accession>A0A1C4VH40</accession>
<evidence type="ECO:0000313" key="3">
    <source>
        <dbReference type="EMBL" id="SCE83260.1"/>
    </source>
</evidence>
<organism evidence="3 4">
    <name type="scientific">Micromonospora echinospora</name>
    <name type="common">Micromonospora purpurea</name>
    <dbReference type="NCBI Taxonomy" id="1877"/>
    <lineage>
        <taxon>Bacteria</taxon>
        <taxon>Bacillati</taxon>
        <taxon>Actinomycetota</taxon>
        <taxon>Actinomycetes</taxon>
        <taxon>Micromonosporales</taxon>
        <taxon>Micromonosporaceae</taxon>
        <taxon>Micromonospora</taxon>
    </lineage>
</organism>
<dbReference type="OrthoDB" id="5196645at2"/>
<feature type="chain" id="PRO_5008705886" description="GmrSD restriction endonucleases C-terminal domain-containing protein" evidence="1">
    <location>
        <begin position="29"/>
        <end position="217"/>
    </location>
</feature>
<protein>
    <recommendedName>
        <fullName evidence="2">GmrSD restriction endonucleases C-terminal domain-containing protein</fullName>
    </recommendedName>
</protein>
<keyword evidence="1" id="KW-0732">Signal</keyword>
<dbReference type="Proteomes" id="UP000198253">
    <property type="component" value="Chromosome I"/>
</dbReference>
<evidence type="ECO:0000313" key="4">
    <source>
        <dbReference type="Proteomes" id="UP000198253"/>
    </source>
</evidence>
<feature type="signal peptide" evidence="1">
    <location>
        <begin position="1"/>
        <end position="28"/>
    </location>
</feature>
<dbReference type="InterPro" id="IPR011089">
    <property type="entry name" value="GmrSD_C"/>
</dbReference>
<dbReference type="PANTHER" id="PTHR24094:SF15">
    <property type="entry name" value="AMP-DEPENDENT SYNTHETASE_LIGASE DOMAIN-CONTAINING PROTEIN-RELATED"/>
    <property type="match status" value="1"/>
</dbReference>
<feature type="domain" description="GmrSD restriction endonucleases C-terminal" evidence="2">
    <location>
        <begin position="104"/>
        <end position="200"/>
    </location>
</feature>
<reference evidence="4" key="1">
    <citation type="submission" date="2016-06" db="EMBL/GenBank/DDBJ databases">
        <authorList>
            <person name="Varghese N."/>
            <person name="Submissions Spin"/>
        </authorList>
    </citation>
    <scope>NUCLEOTIDE SEQUENCE [LARGE SCALE GENOMIC DNA]</scope>
    <source>
        <strain evidence="4">DSM 43816</strain>
    </source>
</reference>
<evidence type="ECO:0000256" key="1">
    <source>
        <dbReference type="SAM" id="SignalP"/>
    </source>
</evidence>
<keyword evidence="4" id="KW-1185">Reference proteome</keyword>
<dbReference type="RefSeq" id="WP_088980794.1">
    <property type="nucleotide sequence ID" value="NZ_LT607413.1"/>
</dbReference>
<dbReference type="PANTHER" id="PTHR24094">
    <property type="entry name" value="SECRETED PROTEIN"/>
    <property type="match status" value="1"/>
</dbReference>
<name>A0A1C4VH40_MICEC</name>
<proteinExistence type="predicted"/>
<dbReference type="InParanoid" id="A0A1C4VH40"/>
<sequence>MNRTLRWVGGLLAAVTVASLGFPAPAQAATVSVPLRTLVADLPVATENRTGYSRDLFPHWIDTDGDGCNTRYEVLIAEATTRPSVGSGCQLSGGRWYSYYDAAYWTNPSDLDIDHMVALAEAWDSGARNWTTSRRQSFANDLGDVRSLVAVTDNVNQSKGDQDPASWMPTQERCRYVTEWAAVKTRWRLTVDTAEKNALTSHAASCSNILVTVTHAF</sequence>
<dbReference type="Pfam" id="PF07510">
    <property type="entry name" value="GmrSD_C"/>
    <property type="match status" value="1"/>
</dbReference>
<gene>
    <name evidence="3" type="ORF">GA0070618_1254</name>
</gene>
<evidence type="ECO:0000259" key="2">
    <source>
        <dbReference type="Pfam" id="PF07510"/>
    </source>
</evidence>